<feature type="domain" description="Helicase ATP-binding" evidence="8">
    <location>
        <begin position="257"/>
        <end position="530"/>
    </location>
</feature>
<dbReference type="InterPro" id="IPR014013">
    <property type="entry name" value="Helic_SF1/SF2_ATP-bd_DinG/Rad3"/>
</dbReference>
<dbReference type="NCBIfam" id="TIGR00573">
    <property type="entry name" value="dnaq"/>
    <property type="match status" value="1"/>
</dbReference>
<dbReference type="SMART" id="SM00479">
    <property type="entry name" value="EXOIII"/>
    <property type="match status" value="1"/>
</dbReference>
<proteinExistence type="inferred from homology"/>
<keyword evidence="9" id="KW-0347">Helicase</keyword>
<dbReference type="Gene3D" id="3.30.420.10">
    <property type="entry name" value="Ribonuclease H-like superfamily/Ribonuclease H"/>
    <property type="match status" value="1"/>
</dbReference>
<dbReference type="SUPFAM" id="SSF52540">
    <property type="entry name" value="P-loop containing nucleoside triphosphate hydrolases"/>
    <property type="match status" value="1"/>
</dbReference>
<dbReference type="GO" id="GO:0003678">
    <property type="term" value="F:DNA helicase activity"/>
    <property type="evidence" value="ECO:0007669"/>
    <property type="project" value="UniProtKB-EC"/>
</dbReference>
<dbReference type="InterPro" id="IPR006555">
    <property type="entry name" value="ATP-dep_Helicase_C"/>
</dbReference>
<keyword evidence="1 6" id="KW-0540">Nuclease</keyword>
<dbReference type="InterPro" id="IPR006310">
    <property type="entry name" value="DinG"/>
</dbReference>
<accession>A0ABU5ZGE0</accession>
<keyword evidence="5 6" id="KW-0067">ATP-binding</keyword>
<keyword evidence="4 6" id="KW-0269">Exonuclease</keyword>
<comment type="caution">
    <text evidence="9">The sequence shown here is derived from an EMBL/GenBank/DDBJ whole genome shotgun (WGS) entry which is preliminary data.</text>
</comment>
<comment type="similarity">
    <text evidence="6 7">Belongs to the helicase family. DinG subfamily. Type 2 sub-subfamily.</text>
</comment>
<name>A0ABU5ZGE0_9BACL</name>
<evidence type="ECO:0000256" key="2">
    <source>
        <dbReference type="ARBA" id="ARBA00022741"/>
    </source>
</evidence>
<dbReference type="InterPro" id="IPR006054">
    <property type="entry name" value="DnaQ"/>
</dbReference>
<evidence type="ECO:0000256" key="5">
    <source>
        <dbReference type="ARBA" id="ARBA00022840"/>
    </source>
</evidence>
<dbReference type="InterPro" id="IPR027417">
    <property type="entry name" value="P-loop_NTPase"/>
</dbReference>
<evidence type="ECO:0000256" key="1">
    <source>
        <dbReference type="ARBA" id="ARBA00022722"/>
    </source>
</evidence>
<keyword evidence="10" id="KW-1185">Reference proteome</keyword>
<dbReference type="GO" id="GO:0016787">
    <property type="term" value="F:hydrolase activity"/>
    <property type="evidence" value="ECO:0007669"/>
    <property type="project" value="UniProtKB-KW"/>
</dbReference>
<dbReference type="CDD" id="cd06127">
    <property type="entry name" value="DEDDh"/>
    <property type="match status" value="1"/>
</dbReference>
<dbReference type="Pfam" id="PF13307">
    <property type="entry name" value="Helicase_C_2"/>
    <property type="match status" value="1"/>
</dbReference>
<gene>
    <name evidence="6 7 9" type="primary">dinG</name>
    <name evidence="9" type="ORF">VF724_06445</name>
</gene>
<dbReference type="EMBL" id="JAYJLD010000007">
    <property type="protein sequence ID" value="MEB3101302.1"/>
    <property type="molecule type" value="Genomic_DNA"/>
</dbReference>
<dbReference type="RefSeq" id="WP_371753420.1">
    <property type="nucleotide sequence ID" value="NZ_JAYJLD010000007.1"/>
</dbReference>
<sequence>MKFAVLDFETTGAQPYDRIIQVGLVVIDEQNVLDTYASYVDPGMPITEFITGLTGITNEMLIGAPAAEKVMEDLQRLLQDAVLVAHNAQFDLGFLQKTLSRCGFDLFSGRVLDTIDLLRILFPGLPSLQLNRACRSLNVEHARHHQADSDAEATAGILLKCLQRLDQLPLLTIQRLAAVFDGPESDQDVQDLRWFLHEILRRKEMTTVLDPDSTKYFRQFVLNVGDWSSEEPVSRDGLEELWINRSFEDFYAEFKPSLQQQFARFEDRDAQDRMIGEVYASLENQRHLIVEAGTGTGKSLGYLIPSLYFGTLTGSKIVVSTHTINLQEQIRSRDIPLLQTIFPLPFRAALLKGRNHYLCLRKFEQKINGSLYENGNSDLITAAQMIVWLSETERGDEEELHLGNHGSEFWRSVESDADSCLNRACPWFKKCFYHRARHEANIADVIITNHSLVLTDVKAENRLLPAYSHLIVDEAHHFEEVAGKHLGMEAGYFSMANLLTWLFKDSRSGQLPGLRLTLSQYDDAEHLQSAIDEFFPLVVRIKERWDLLAEGLFQLLTSYQDAAGSDGGQLVLRIKPDKPPKGWDELLVMEDNLYVELSEFIRKLESLTVALKDNQDEWEIQSVLTDLGGTVQDLYRLRDTIRFVMKMSDGNHVFWLEASQYYKSKSIQLFAVPIDISPMLKQFFFEAKESVVLTSATLSVDKSFQYACEQLGLDEALAEGKLKTSLLPSPFNYREQVLMCIPRDFPDIRGGSDRNFIEELANSLMNVAIETRGRMMVLFTSYRMLRSTYELLKELLDPHDIQVLGQSMDSGSRSQLISLFQENPRCILLGTSSFWEGVDIPGQALSCLAIVRLPFQPPNHPLVEAKSEVLKQRNQNPFIKYSVPQAVIKFKQGFGRLVRTAMDTGIVIVYDTRLLTTSYGKYFLYSLPGPKIEHLPTNQLAQRVREWMDSKVEWEEGEKA</sequence>
<evidence type="ECO:0000256" key="6">
    <source>
        <dbReference type="HAMAP-Rule" id="MF_02206"/>
    </source>
</evidence>
<comment type="function">
    <text evidence="6 7">3'-5' exonuclease.</text>
</comment>
<dbReference type="InterPro" id="IPR045028">
    <property type="entry name" value="DinG/Rad3-like"/>
</dbReference>
<evidence type="ECO:0000313" key="9">
    <source>
        <dbReference type="EMBL" id="MEB3101302.1"/>
    </source>
</evidence>
<dbReference type="InterPro" id="IPR012337">
    <property type="entry name" value="RNaseH-like_sf"/>
</dbReference>
<dbReference type="SMART" id="SM00487">
    <property type="entry name" value="DEXDc"/>
    <property type="match status" value="1"/>
</dbReference>
<evidence type="ECO:0000256" key="3">
    <source>
        <dbReference type="ARBA" id="ARBA00022801"/>
    </source>
</evidence>
<dbReference type="HAMAP" id="MF_02206">
    <property type="entry name" value="DinG_exonucl"/>
    <property type="match status" value="1"/>
</dbReference>
<evidence type="ECO:0000256" key="7">
    <source>
        <dbReference type="RuleBase" id="RU364106"/>
    </source>
</evidence>
<dbReference type="EC" id="3.1.-.-" evidence="6 7"/>
<dbReference type="NCBIfam" id="TIGR01407">
    <property type="entry name" value="dinG_rel"/>
    <property type="match status" value="1"/>
</dbReference>
<evidence type="ECO:0000259" key="8">
    <source>
        <dbReference type="PROSITE" id="PS51193"/>
    </source>
</evidence>
<dbReference type="Proteomes" id="UP001310386">
    <property type="component" value="Unassembled WGS sequence"/>
</dbReference>
<dbReference type="Gene3D" id="3.40.50.300">
    <property type="entry name" value="P-loop containing nucleotide triphosphate hydrolases"/>
    <property type="match status" value="2"/>
</dbReference>
<feature type="short sequence motif" description="DEAH box" evidence="6">
    <location>
        <begin position="473"/>
        <end position="476"/>
    </location>
</feature>
<keyword evidence="2 6" id="KW-0547">Nucleotide-binding</keyword>
<dbReference type="Pfam" id="PF00929">
    <property type="entry name" value="RNase_T"/>
    <property type="match status" value="1"/>
</dbReference>
<dbReference type="InterPro" id="IPR036397">
    <property type="entry name" value="RNaseH_sf"/>
</dbReference>
<protein>
    <recommendedName>
        <fullName evidence="6 7">3'-5' exonuclease DinG</fullName>
        <ecNumber evidence="6 7">3.1.-.-</ecNumber>
    </recommendedName>
</protein>
<dbReference type="InterPro" id="IPR014001">
    <property type="entry name" value="Helicase_ATP-bd"/>
</dbReference>
<dbReference type="NCBIfam" id="NF005981">
    <property type="entry name" value="PRK08074.1"/>
    <property type="match status" value="1"/>
</dbReference>
<evidence type="ECO:0000313" key="10">
    <source>
        <dbReference type="Proteomes" id="UP001310386"/>
    </source>
</evidence>
<dbReference type="PANTHER" id="PTHR11472">
    <property type="entry name" value="DNA REPAIR DEAD HELICASE RAD3/XP-D SUBFAMILY MEMBER"/>
    <property type="match status" value="1"/>
</dbReference>
<dbReference type="PANTHER" id="PTHR11472:SF34">
    <property type="entry name" value="REGULATOR OF TELOMERE ELONGATION HELICASE 1"/>
    <property type="match status" value="1"/>
</dbReference>
<evidence type="ECO:0000256" key="4">
    <source>
        <dbReference type="ARBA" id="ARBA00022839"/>
    </source>
</evidence>
<dbReference type="SUPFAM" id="SSF53098">
    <property type="entry name" value="Ribonuclease H-like"/>
    <property type="match status" value="1"/>
</dbReference>
<dbReference type="SMART" id="SM00491">
    <property type="entry name" value="HELICc2"/>
    <property type="match status" value="1"/>
</dbReference>
<feature type="binding site" evidence="6">
    <location>
        <begin position="292"/>
        <end position="299"/>
    </location>
    <ligand>
        <name>ATP</name>
        <dbReference type="ChEBI" id="CHEBI:30616"/>
    </ligand>
</feature>
<reference evidence="9" key="1">
    <citation type="submission" date="2023-12" db="EMBL/GenBank/DDBJ databases">
        <title>Fervidustalea candida gen. nov., sp. nov., a novel member of the family Paenibacillaceae isolated from a geothermal area.</title>
        <authorList>
            <person name="Li W.-J."/>
            <person name="Jiao J.-Y."/>
            <person name="Chen Y."/>
        </authorList>
    </citation>
    <scope>NUCLEOTIDE SEQUENCE</scope>
    <source>
        <strain evidence="9">SYSU GA230002</strain>
    </source>
</reference>
<dbReference type="PROSITE" id="PS51193">
    <property type="entry name" value="HELICASE_ATP_BIND_2"/>
    <property type="match status" value="1"/>
</dbReference>
<dbReference type="InterPro" id="IPR013520">
    <property type="entry name" value="Ribonucl_H"/>
</dbReference>
<keyword evidence="3 6" id="KW-0378">Hydrolase</keyword>
<organism evidence="9 10">
    <name type="scientific">Ferviditalea candida</name>
    <dbReference type="NCBI Taxonomy" id="3108399"/>
    <lineage>
        <taxon>Bacteria</taxon>
        <taxon>Bacillati</taxon>
        <taxon>Bacillota</taxon>
        <taxon>Bacilli</taxon>
        <taxon>Bacillales</taxon>
        <taxon>Paenibacillaceae</taxon>
        <taxon>Ferviditalea</taxon>
    </lineage>
</organism>